<reference evidence="3 4" key="1">
    <citation type="submission" date="2024-08" db="EMBL/GenBank/DDBJ databases">
        <authorList>
            <person name="Cucini C."/>
            <person name="Frati F."/>
        </authorList>
    </citation>
    <scope>NUCLEOTIDE SEQUENCE [LARGE SCALE GENOMIC DNA]</scope>
</reference>
<dbReference type="SUPFAM" id="SSF46785">
    <property type="entry name" value="Winged helix' DNA-binding domain"/>
    <property type="match status" value="1"/>
</dbReference>
<keyword evidence="4" id="KW-1185">Reference proteome</keyword>
<dbReference type="PROSITE" id="PS00028">
    <property type="entry name" value="ZINC_FINGER_C2H2_1"/>
    <property type="match status" value="1"/>
</dbReference>
<dbReference type="Proteomes" id="UP001642540">
    <property type="component" value="Unassembled WGS sequence"/>
</dbReference>
<dbReference type="InterPro" id="IPR036388">
    <property type="entry name" value="WH-like_DNA-bd_sf"/>
</dbReference>
<organism evidence="3 4">
    <name type="scientific">Orchesella dallaii</name>
    <dbReference type="NCBI Taxonomy" id="48710"/>
    <lineage>
        <taxon>Eukaryota</taxon>
        <taxon>Metazoa</taxon>
        <taxon>Ecdysozoa</taxon>
        <taxon>Arthropoda</taxon>
        <taxon>Hexapoda</taxon>
        <taxon>Collembola</taxon>
        <taxon>Entomobryomorpha</taxon>
        <taxon>Entomobryoidea</taxon>
        <taxon>Orchesellidae</taxon>
        <taxon>Orchesellinae</taxon>
        <taxon>Orchesella</taxon>
    </lineage>
</organism>
<dbReference type="SMART" id="SM00526">
    <property type="entry name" value="H15"/>
    <property type="match status" value="1"/>
</dbReference>
<dbReference type="InterPro" id="IPR036390">
    <property type="entry name" value="WH_DNA-bd_sf"/>
</dbReference>
<dbReference type="CDD" id="cd00073">
    <property type="entry name" value="H15"/>
    <property type="match status" value="1"/>
</dbReference>
<evidence type="ECO:0000259" key="2">
    <source>
        <dbReference type="PROSITE" id="PS51504"/>
    </source>
</evidence>
<gene>
    <name evidence="3" type="ORF">ODALV1_LOCUS20610</name>
</gene>
<dbReference type="Gene3D" id="1.10.10.10">
    <property type="entry name" value="Winged helix-like DNA-binding domain superfamily/Winged helix DNA-binding domain"/>
    <property type="match status" value="1"/>
</dbReference>
<proteinExistence type="predicted"/>
<accession>A0ABP1RFT7</accession>
<dbReference type="Gene3D" id="1.10.1410.10">
    <property type="match status" value="1"/>
</dbReference>
<dbReference type="InterPro" id="IPR005818">
    <property type="entry name" value="Histone_H1/H5_H15"/>
</dbReference>
<evidence type="ECO:0000313" key="4">
    <source>
        <dbReference type="Proteomes" id="UP001642540"/>
    </source>
</evidence>
<dbReference type="PROSITE" id="PS51504">
    <property type="entry name" value="H15"/>
    <property type="match status" value="1"/>
</dbReference>
<dbReference type="Pfam" id="PF00538">
    <property type="entry name" value="Linker_histone"/>
    <property type="match status" value="1"/>
</dbReference>
<dbReference type="InterPro" id="IPR013087">
    <property type="entry name" value="Znf_C2H2_type"/>
</dbReference>
<protein>
    <recommendedName>
        <fullName evidence="2">H15 domain-containing protein</fullName>
    </recommendedName>
</protein>
<dbReference type="EMBL" id="CAXLJM020000068">
    <property type="protein sequence ID" value="CAL8124433.1"/>
    <property type="molecule type" value="Genomic_DNA"/>
</dbReference>
<name>A0ABP1RFT7_9HEXA</name>
<evidence type="ECO:0000313" key="3">
    <source>
        <dbReference type="EMBL" id="CAL8124433.1"/>
    </source>
</evidence>
<comment type="caution">
    <text evidence="3">The sequence shown here is derived from an EMBL/GenBank/DDBJ whole genome shotgun (WGS) entry which is preliminary data.</text>
</comment>
<feature type="compositionally biased region" description="Basic and acidic residues" evidence="1">
    <location>
        <begin position="180"/>
        <end position="190"/>
    </location>
</feature>
<evidence type="ECO:0000256" key="1">
    <source>
        <dbReference type="SAM" id="MobiDB-lite"/>
    </source>
</evidence>
<sequence length="1127" mass="129510">MVRRRRRDANVNVKKMPGVVSSCRIWQCSVCDGSFGTKKSWLCHLLLPEHQDKARIQCFSWDSDVRDCVVVAYSSFPVANEEVLIYFSKGCDTVVTNFVWFPNRPKMGIVQFESRWKAHEVFSNINGPQLRIQNQLVQLKRGTDLLDLEWMEMMPDGLMVDATTTALHESLTPDGPLADSPKEVKVKKEDKKEAVGTRSKYLVMVVEAITELNKKKGSSLKAIKKYLSSVHNLDVEEQEVYIIKALKKAVKRGTLITQSKDSGTTDLFMLAVPKKRSKTVRESKQECEPISTDRSETTVVGSDGLVAQFNEIRREVEIPDDQYNMALDIIKKLEHIFKPRLPRCKLYMMRHWYVKMKNNGSNHLILFVDDIDEFSGNQRTNEIRRVRSVELKEILLTTDSQTKLPCTHIGTDIEGKIEGFYNQQTGMKFFITANPFLIAETQGCRLLRYMCTYDPRAVPFFTLINFWARINAVKFADDVNRNRFSVPEPAALEWLLMFFLSHTGVLPSPREVQERPHTPTFFDNRDIGFSPDAEFRKNWKSSSSSTYSYESVEFVLEILKLAQSFFLFYYNLKTRAVVLNTRDGELIPKESLIVKGKSKLTDDEILYLHKLIVLSNERILRGQLVLLHPLCFVKEFSLSQSNFNNKTSFYMKHSADKIAKFLESNVTVGCVDLKSLLTIDLELVSSEATALSESQIQKNDMGVILQPVLNGTELEVSANPYKAITDKDARSSLARLLGPQFNEIRFEMEIANDRYKTALQIIEKLENILRTKFPSCKVYMLRHWYLKLWNHGANNLLLFVDDIDELSGNNQDMQKAGAMELKETILSFSPVKFSFLSIEDHRMEFVCLSSGIHFWILYHPTMVVEAQSCRLLKYLCTFDSRAIAVVTLVHYWSRINDIWFGRFGPVPELEAQDPAAFEWLVASFLGSKRIIPTPREIMDRPHKPVYFADHNIGFSEDETFTSQWRTDCSSSENPDEFVFSVLELVREFFLFSFRLASKSIVINTKDGEILRRQLFHDVAKGDKVDAGVQTKLTSQELSLLCKAFKGSHPRFMGCIVILHPLYWLATFSFNRKFFITNVRKLLYRCVQKMDLALQGWIEGGTSIDLKSLLHIGIPVNPESHHSRTEDV</sequence>
<feature type="region of interest" description="Disordered" evidence="1">
    <location>
        <begin position="170"/>
        <end position="190"/>
    </location>
</feature>
<feature type="domain" description="H15" evidence="2">
    <location>
        <begin position="197"/>
        <end position="272"/>
    </location>
</feature>